<dbReference type="RefSeq" id="WP_164534128.1">
    <property type="nucleotide sequence ID" value="NZ_JAALFG010000002.1"/>
</dbReference>
<evidence type="ECO:0000256" key="1">
    <source>
        <dbReference type="SAM" id="Phobius"/>
    </source>
</evidence>
<feature type="transmembrane region" description="Helical" evidence="1">
    <location>
        <begin position="78"/>
        <end position="102"/>
    </location>
</feature>
<dbReference type="InterPro" id="IPR053803">
    <property type="entry name" value="DUF6949"/>
</dbReference>
<evidence type="ECO:0000313" key="2">
    <source>
        <dbReference type="EMBL" id="NGP17880.1"/>
    </source>
</evidence>
<keyword evidence="1" id="KW-0472">Membrane</keyword>
<dbReference type="EMBL" id="JAALFG010000002">
    <property type="protein sequence ID" value="NGP17880.1"/>
    <property type="molecule type" value="Genomic_DNA"/>
</dbReference>
<keyword evidence="1" id="KW-1133">Transmembrane helix</keyword>
<keyword evidence="3" id="KW-1185">Reference proteome</keyword>
<dbReference type="Pfam" id="PF22258">
    <property type="entry name" value="DUF6949"/>
    <property type="match status" value="1"/>
</dbReference>
<evidence type="ECO:0000313" key="3">
    <source>
        <dbReference type="Proteomes" id="UP000474802"/>
    </source>
</evidence>
<feature type="transmembrane region" description="Helical" evidence="1">
    <location>
        <begin position="44"/>
        <end position="66"/>
    </location>
</feature>
<gene>
    <name evidence="2" type="ORF">G5575_09630</name>
</gene>
<organism evidence="2 3">
    <name type="scientific">Devosia aurantiaca</name>
    <dbReference type="NCBI Taxonomy" id="2714858"/>
    <lineage>
        <taxon>Bacteria</taxon>
        <taxon>Pseudomonadati</taxon>
        <taxon>Pseudomonadota</taxon>
        <taxon>Alphaproteobacteria</taxon>
        <taxon>Hyphomicrobiales</taxon>
        <taxon>Devosiaceae</taxon>
        <taxon>Devosia</taxon>
    </lineage>
</organism>
<reference evidence="2 3" key="2">
    <citation type="submission" date="2020-03" db="EMBL/GenBank/DDBJ databases">
        <title>Devosia chinhatensis sp. nov., isolated from a hexachlorocyclohexane (HCH) dump site in India.</title>
        <authorList>
            <person name="Kumar M."/>
            <person name="Lal R."/>
        </authorList>
    </citation>
    <scope>NUCLEOTIDE SEQUENCE [LARGE SCALE GENOMIC DNA]</scope>
    <source>
        <strain evidence="2 3">H239</strain>
    </source>
</reference>
<accession>A0A6M1SL79</accession>
<comment type="caution">
    <text evidence="2">The sequence shown here is derived from an EMBL/GenBank/DDBJ whole genome shotgun (WGS) entry which is preliminary data.</text>
</comment>
<protein>
    <submittedName>
        <fullName evidence="2">Uncharacterized protein</fullName>
    </submittedName>
</protein>
<dbReference type="AlphaFoldDB" id="A0A6M1SL79"/>
<reference evidence="2 3" key="1">
    <citation type="submission" date="2020-02" db="EMBL/GenBank/DDBJ databases">
        <authorList>
            <person name="Khan S.A."/>
            <person name="Jeon C.O."/>
            <person name="Chun B.H."/>
        </authorList>
    </citation>
    <scope>NUCLEOTIDE SEQUENCE [LARGE SCALE GENOMIC DNA]</scope>
    <source>
        <strain evidence="2 3">H239</strain>
    </source>
</reference>
<proteinExistence type="predicted"/>
<name>A0A6M1SL79_9HYPH</name>
<sequence>MSKELLLAAFLIGVGLCLSGAGTHFYQWRTKQQAMLRLDGKTTLGAFGHLVMSFVCGPYIMLQVGWRQEKDGTLSMTSVLISAVVAFGWAFITGLLFLSLYVSLPL</sequence>
<dbReference type="Proteomes" id="UP000474802">
    <property type="component" value="Unassembled WGS sequence"/>
</dbReference>
<keyword evidence="1" id="KW-0812">Transmembrane</keyword>